<dbReference type="Proteomes" id="UP000009282">
    <property type="component" value="Chromosome"/>
</dbReference>
<dbReference type="KEGG" id="gni:GNIT_0992"/>
<accession>G4QK07</accession>
<sequence>MSLNIKNQRYKLNYSLLRDQGIINLSSFMLIYLSKYRHN</sequence>
<proteinExistence type="predicted"/>
<gene>
    <name evidence="1" type="ordered locus">GNIT_0992</name>
</gene>
<dbReference type="STRING" id="1085623.GNIT_0992"/>
<reference evidence="1 2" key="1">
    <citation type="journal article" date="2011" name="J. Bacteriol.">
        <title>Complete genome sequence of seawater bacterium Glaciecola nitratireducens FR1064T.</title>
        <authorList>
            <person name="Bian F."/>
            <person name="Qin Q.L."/>
            <person name="Xie B.B."/>
            <person name="Shu Y.L."/>
            <person name="Zhang X.Y."/>
            <person name="Yu Y."/>
            <person name="Chen B."/>
            <person name="Chen X.L."/>
            <person name="Zhou B.C."/>
            <person name="Zhang Y.Z."/>
        </authorList>
    </citation>
    <scope>NUCLEOTIDE SEQUENCE [LARGE SCALE GENOMIC DNA]</scope>
    <source>
        <strain evidence="2">JCM 12485 / KCTC 12276 / FR1064</strain>
    </source>
</reference>
<evidence type="ECO:0000313" key="1">
    <source>
        <dbReference type="EMBL" id="AEP29129.1"/>
    </source>
</evidence>
<evidence type="ECO:0000313" key="2">
    <source>
        <dbReference type="Proteomes" id="UP000009282"/>
    </source>
</evidence>
<protein>
    <submittedName>
        <fullName evidence="1">Uncharacterized protein</fullName>
    </submittedName>
</protein>
<name>G4QK07_GLANF</name>
<organism evidence="1 2">
    <name type="scientific">Glaciecola nitratireducens (strain JCM 12485 / KCTC 12276 / FR1064)</name>
    <dbReference type="NCBI Taxonomy" id="1085623"/>
    <lineage>
        <taxon>Bacteria</taxon>
        <taxon>Pseudomonadati</taxon>
        <taxon>Pseudomonadota</taxon>
        <taxon>Gammaproteobacteria</taxon>
        <taxon>Alteromonadales</taxon>
        <taxon>Alteromonadaceae</taxon>
        <taxon>Brumicola</taxon>
    </lineage>
</organism>
<keyword evidence="2" id="KW-1185">Reference proteome</keyword>
<dbReference type="HOGENOM" id="CLU_3310431_0_0_6"/>
<dbReference type="AlphaFoldDB" id="G4QK07"/>
<dbReference type="EMBL" id="CP003060">
    <property type="protein sequence ID" value="AEP29129.1"/>
    <property type="molecule type" value="Genomic_DNA"/>
</dbReference>